<comment type="similarity">
    <text evidence="1">Belongs to the arginase family. Agmatinase subfamily.</text>
</comment>
<dbReference type="InterPro" id="IPR006035">
    <property type="entry name" value="Ureohydrolase"/>
</dbReference>
<dbReference type="InterPro" id="IPR023696">
    <property type="entry name" value="Ureohydrolase_dom_sf"/>
</dbReference>
<dbReference type="EMBL" id="JBEPML010000008">
    <property type="protein sequence ID" value="MET3792527.1"/>
    <property type="molecule type" value="Genomic_DNA"/>
</dbReference>
<dbReference type="Gene3D" id="3.40.800.10">
    <property type="entry name" value="Ureohydrolase domain"/>
    <property type="match status" value="1"/>
</dbReference>
<evidence type="ECO:0000313" key="6">
    <source>
        <dbReference type="Proteomes" id="UP001549076"/>
    </source>
</evidence>
<accession>A0ABV2N0D9</accession>
<dbReference type="SUPFAM" id="SSF52768">
    <property type="entry name" value="Arginase/deacetylase"/>
    <property type="match status" value="1"/>
</dbReference>
<dbReference type="PROSITE" id="PS01053">
    <property type="entry name" value="ARGINASE_1"/>
    <property type="match status" value="1"/>
</dbReference>
<dbReference type="PANTHER" id="PTHR11358">
    <property type="entry name" value="ARGINASE/AGMATINASE"/>
    <property type="match status" value="1"/>
</dbReference>
<reference evidence="5 6" key="1">
    <citation type="submission" date="2024-06" db="EMBL/GenBank/DDBJ databases">
        <title>Genomic Encyclopedia of Type Strains, Phase IV (KMG-IV): sequencing the most valuable type-strain genomes for metagenomic binning, comparative biology and taxonomic classification.</title>
        <authorList>
            <person name="Goeker M."/>
        </authorList>
    </citation>
    <scope>NUCLEOTIDE SEQUENCE [LARGE SCALE GENOMIC DNA]</scope>
    <source>
        <strain evidence="5 6">DSM 27865</strain>
    </source>
</reference>
<comment type="caution">
    <text evidence="5">The sequence shown here is derived from an EMBL/GenBank/DDBJ whole genome shotgun (WGS) entry which is preliminary data.</text>
</comment>
<dbReference type="Proteomes" id="UP001549076">
    <property type="component" value="Unassembled WGS sequence"/>
</dbReference>
<dbReference type="CDD" id="cd11592">
    <property type="entry name" value="Agmatinase_PAH"/>
    <property type="match status" value="1"/>
</dbReference>
<keyword evidence="3 4" id="KW-0378">Hydrolase</keyword>
<dbReference type="NCBIfam" id="TIGR01230">
    <property type="entry name" value="agmatinase"/>
    <property type="match status" value="1"/>
</dbReference>
<dbReference type="PROSITE" id="PS51409">
    <property type="entry name" value="ARGINASE_2"/>
    <property type="match status" value="1"/>
</dbReference>
<dbReference type="PRINTS" id="PR00116">
    <property type="entry name" value="ARGINASE"/>
</dbReference>
<sequence length="328" mass="35232">MQSKDQASALDAKVTPRFSQPATFLRAPLKSDLDDIDIALMGIPYDLGSGNRSGTRHGPAQVREMSRLIRRINGSTGVAPFELARIGDIGDAPVNPFMIKESIDEIEAFVDAVLDRNVVPVSVGGDHTITLPVLRAIGKRKGPVGVIHFDSHSDCADSFYGSKLNNATMYTRLVEGGFIDPKRVIQIGIRGTYFSAGDLDFAKANGIRVITMDEFEELGRDGVVREIKRVVGTGETYFTFDVDGLDPPLCPGTGAPEPGGFSMRDIQVIVRKLSGLNFVGADVVEVSPPLDPAGHTAVNAANVLFEIVCLIAQGRAGQIRRDRQAAQG</sequence>
<dbReference type="InterPro" id="IPR005925">
    <property type="entry name" value="Agmatinase-rel"/>
</dbReference>
<dbReference type="Pfam" id="PF00491">
    <property type="entry name" value="Arginase"/>
    <property type="match status" value="1"/>
</dbReference>
<proteinExistence type="inferred from homology"/>
<keyword evidence="2" id="KW-0479">Metal-binding</keyword>
<dbReference type="EC" id="3.5.3.17" evidence="5"/>
<dbReference type="PANTHER" id="PTHR11358:SF26">
    <property type="entry name" value="GUANIDINO ACID HYDROLASE, MITOCHONDRIAL"/>
    <property type="match status" value="1"/>
</dbReference>
<evidence type="ECO:0000256" key="4">
    <source>
        <dbReference type="RuleBase" id="RU003684"/>
    </source>
</evidence>
<dbReference type="PIRSF" id="PIRSF036979">
    <property type="entry name" value="Arginase"/>
    <property type="match status" value="1"/>
</dbReference>
<name>A0ABV2N0D9_9HYPH</name>
<dbReference type="GO" id="GO:0047972">
    <property type="term" value="F:guanidinopropionase activity"/>
    <property type="evidence" value="ECO:0007669"/>
    <property type="project" value="UniProtKB-EC"/>
</dbReference>
<evidence type="ECO:0000313" key="5">
    <source>
        <dbReference type="EMBL" id="MET3792527.1"/>
    </source>
</evidence>
<gene>
    <name evidence="5" type="ORF">ABID37_002744</name>
</gene>
<evidence type="ECO:0000256" key="1">
    <source>
        <dbReference type="ARBA" id="ARBA00009227"/>
    </source>
</evidence>
<organism evidence="5 6">
    <name type="scientific">Aquamicrobium terrae</name>
    <dbReference type="NCBI Taxonomy" id="1324945"/>
    <lineage>
        <taxon>Bacteria</taxon>
        <taxon>Pseudomonadati</taxon>
        <taxon>Pseudomonadota</taxon>
        <taxon>Alphaproteobacteria</taxon>
        <taxon>Hyphomicrobiales</taxon>
        <taxon>Phyllobacteriaceae</taxon>
        <taxon>Aquamicrobium</taxon>
    </lineage>
</organism>
<evidence type="ECO:0000256" key="3">
    <source>
        <dbReference type="ARBA" id="ARBA00022801"/>
    </source>
</evidence>
<evidence type="ECO:0000256" key="2">
    <source>
        <dbReference type="ARBA" id="ARBA00022723"/>
    </source>
</evidence>
<dbReference type="RefSeq" id="WP_354195609.1">
    <property type="nucleotide sequence ID" value="NZ_JBEPML010000008.1"/>
</dbReference>
<protein>
    <submittedName>
        <fullName evidence="5">Guanidinopropionase</fullName>
        <ecNumber evidence="5">3.5.3.17</ecNumber>
    </submittedName>
</protein>
<dbReference type="InterPro" id="IPR020855">
    <property type="entry name" value="Ureohydrolase_Mn_BS"/>
</dbReference>
<keyword evidence="6" id="KW-1185">Reference proteome</keyword>